<dbReference type="Proteomes" id="UP000269721">
    <property type="component" value="Unassembled WGS sequence"/>
</dbReference>
<keyword evidence="4" id="KW-0326">Glycosidase</keyword>
<keyword evidence="8" id="KW-0732">Signal</keyword>
<evidence type="ECO:0000256" key="1">
    <source>
        <dbReference type="ARBA" id="ARBA00004834"/>
    </source>
</evidence>
<evidence type="ECO:0000256" key="2">
    <source>
        <dbReference type="ARBA" id="ARBA00009865"/>
    </source>
</evidence>
<dbReference type="InterPro" id="IPR050727">
    <property type="entry name" value="GH43_arabinanases"/>
</dbReference>
<evidence type="ECO:0000256" key="7">
    <source>
        <dbReference type="PIRSR" id="PIRSR606710-2"/>
    </source>
</evidence>
<dbReference type="Gene3D" id="2.115.10.20">
    <property type="entry name" value="Glycosyl hydrolase domain, family 43"/>
    <property type="match status" value="1"/>
</dbReference>
<comment type="similarity">
    <text evidence="2">Belongs to the glycosyl hydrolase 43 family.</text>
</comment>
<evidence type="ECO:0000256" key="3">
    <source>
        <dbReference type="ARBA" id="ARBA00022801"/>
    </source>
</evidence>
<dbReference type="OrthoDB" id="195678at2759"/>
<evidence type="ECO:0000256" key="8">
    <source>
        <dbReference type="SAM" id="SignalP"/>
    </source>
</evidence>
<keyword evidence="3 9" id="KW-0378">Hydrolase</keyword>
<dbReference type="PANTHER" id="PTHR43301">
    <property type="entry name" value="ARABINAN ENDO-1,5-ALPHA-L-ARABINOSIDASE"/>
    <property type="match status" value="1"/>
</dbReference>
<dbReference type="PANTHER" id="PTHR43301:SF3">
    <property type="entry name" value="ARABINAN ENDO-1,5-ALPHA-L-ARABINOSIDASE A-RELATED"/>
    <property type="match status" value="1"/>
</dbReference>
<dbReference type="EMBL" id="KZ999167">
    <property type="protein sequence ID" value="RKO85349.1"/>
    <property type="molecule type" value="Genomic_DNA"/>
</dbReference>
<feature type="site" description="Important for catalytic activity, responsible for pKa modulation of the active site Glu and correct orientation of both the proton donor and substrate" evidence="7">
    <location>
        <position position="162"/>
    </location>
</feature>
<feature type="active site" description="Proton acceptor" evidence="6">
    <location>
        <position position="44"/>
    </location>
</feature>
<dbReference type="SUPFAM" id="SSF75005">
    <property type="entry name" value="Arabinanase/levansucrase/invertase"/>
    <property type="match status" value="1"/>
</dbReference>
<evidence type="ECO:0000256" key="4">
    <source>
        <dbReference type="ARBA" id="ARBA00023295"/>
    </source>
</evidence>
<reference evidence="9" key="2">
    <citation type="submission" date="2018-06" db="EMBL/GenBank/DDBJ databases">
        <title>Leveraging single-cell genomics to expand the Fungal Tree of Life.</title>
        <authorList>
            <consortium name="DOE Joint Genome Institute"/>
            <person name="Ahrendt S.R."/>
            <person name="Quandt C.A."/>
            <person name="Ciobanu D."/>
            <person name="Clum A."/>
            <person name="Salamov A."/>
            <person name="Andreopoulos B."/>
            <person name="Cheng J.-F."/>
            <person name="Woyke T."/>
            <person name="Pelin A."/>
            <person name="Henrissat B."/>
            <person name="Reynolds N."/>
            <person name="Benny G.L."/>
            <person name="Smith M.E."/>
            <person name="James T.Y."/>
            <person name="Grigoriev I.V."/>
        </authorList>
    </citation>
    <scope>NUCLEOTIDE SEQUENCE</scope>
    <source>
        <strain evidence="9">Perch Fen</strain>
    </source>
</reference>
<evidence type="ECO:0000313" key="9">
    <source>
        <dbReference type="EMBL" id="RKO85349.1"/>
    </source>
</evidence>
<feature type="chain" id="PRO_5036356797" description="Endo-1,5-alpha-L-arabinanase A" evidence="8">
    <location>
        <begin position="19"/>
        <end position="249"/>
    </location>
</feature>
<sequence>MHFPLWTRTLATATLVSALPGNAPINFPLPGPVTGDSISTHTHDPAIIKFNGMYYLFATHNNISITTAPSMKGPWTRVGQVLKEGSTIQNSGRLDAWAPDVHEIDGTFYLYYAVSTFGTRHSSVGVATSKSLAPGSWTDHGAVITSGVRETNPALMNTNAIDPNLFYDPKTRQATLQFGSFWSDIWQIPMEANLMTPTNTGVHLAFDPVRPSPVEGSFLHRAANGWYYLYVSHGICCNYGTPPLPPPGK</sequence>
<feature type="non-terminal residue" evidence="9">
    <location>
        <position position="249"/>
    </location>
</feature>
<feature type="active site" description="Proton donor" evidence="6">
    <location>
        <position position="215"/>
    </location>
</feature>
<dbReference type="EMBL" id="KZ999167">
    <property type="protein sequence ID" value="RKO85350.1"/>
    <property type="molecule type" value="Genomic_DNA"/>
</dbReference>
<reference evidence="11" key="1">
    <citation type="journal article" date="2018" name="Nat. Microbiol.">
        <title>Leveraging single-cell genomics to expand the fungal tree of life.</title>
        <authorList>
            <person name="Ahrendt S.R."/>
            <person name="Quandt C.A."/>
            <person name="Ciobanu D."/>
            <person name="Clum A."/>
            <person name="Salamov A."/>
            <person name="Andreopoulos B."/>
            <person name="Cheng J.F."/>
            <person name="Woyke T."/>
            <person name="Pelin A."/>
            <person name="Henrissat B."/>
            <person name="Reynolds N.K."/>
            <person name="Benny G.L."/>
            <person name="Smith M.E."/>
            <person name="James T.Y."/>
            <person name="Grigoriev I.V."/>
        </authorList>
    </citation>
    <scope>NUCLEOTIDE SEQUENCE [LARGE SCALE GENOMIC DNA]</scope>
</reference>
<keyword evidence="11" id="KW-1185">Reference proteome</keyword>
<comment type="pathway">
    <text evidence="1">Glycan metabolism; L-arabinan degradation.</text>
</comment>
<accession>A0A4P9VZU0</accession>
<dbReference type="GO" id="GO:0004553">
    <property type="term" value="F:hydrolase activity, hydrolyzing O-glycosyl compounds"/>
    <property type="evidence" value="ECO:0007669"/>
    <property type="project" value="InterPro"/>
</dbReference>
<protein>
    <recommendedName>
        <fullName evidence="5">Endo-1,5-alpha-L-arabinanase A</fullName>
    </recommendedName>
</protein>
<organism evidence="9 11">
    <name type="scientific">Blyttiomyces helicus</name>
    <dbReference type="NCBI Taxonomy" id="388810"/>
    <lineage>
        <taxon>Eukaryota</taxon>
        <taxon>Fungi</taxon>
        <taxon>Fungi incertae sedis</taxon>
        <taxon>Chytridiomycota</taxon>
        <taxon>Chytridiomycota incertae sedis</taxon>
        <taxon>Chytridiomycetes</taxon>
        <taxon>Chytridiomycetes incertae sedis</taxon>
        <taxon>Blyttiomyces</taxon>
    </lineage>
</organism>
<dbReference type="InterPro" id="IPR006710">
    <property type="entry name" value="Glyco_hydro_43"/>
</dbReference>
<dbReference type="InterPro" id="IPR023296">
    <property type="entry name" value="Glyco_hydro_beta-prop_sf"/>
</dbReference>
<gene>
    <name evidence="9" type="ORF">BDK51DRAFT_32434</name>
    <name evidence="10" type="ORF">BDK51DRAFT_32435</name>
</gene>
<proteinExistence type="inferred from homology"/>
<evidence type="ECO:0000313" key="11">
    <source>
        <dbReference type="Proteomes" id="UP000269721"/>
    </source>
</evidence>
<evidence type="ECO:0000256" key="6">
    <source>
        <dbReference type="PIRSR" id="PIRSR606710-1"/>
    </source>
</evidence>
<evidence type="ECO:0000313" key="10">
    <source>
        <dbReference type="EMBL" id="RKO85350.1"/>
    </source>
</evidence>
<dbReference type="GO" id="GO:0005975">
    <property type="term" value="P:carbohydrate metabolic process"/>
    <property type="evidence" value="ECO:0007669"/>
    <property type="project" value="InterPro"/>
</dbReference>
<dbReference type="Pfam" id="PF04616">
    <property type="entry name" value="Glyco_hydro_43"/>
    <property type="match status" value="1"/>
</dbReference>
<feature type="signal peptide" evidence="8">
    <location>
        <begin position="1"/>
        <end position="18"/>
    </location>
</feature>
<dbReference type="AlphaFoldDB" id="A0A4P9VZU0"/>
<evidence type="ECO:0000256" key="5">
    <source>
        <dbReference type="ARBA" id="ARBA00042202"/>
    </source>
</evidence>
<name>A0A4P9VZU0_9FUNG</name>